<dbReference type="Pfam" id="PF03631">
    <property type="entry name" value="Virul_fac_BrkB"/>
    <property type="match status" value="1"/>
</dbReference>
<protein>
    <recommendedName>
        <fullName evidence="9">YihY/virulence factor BrkB family protein</fullName>
    </recommendedName>
</protein>
<dbReference type="PIRSF" id="PIRSF035875">
    <property type="entry name" value="RNase_BN"/>
    <property type="match status" value="1"/>
</dbReference>
<evidence type="ECO:0000313" key="7">
    <source>
        <dbReference type="EMBL" id="GGI03481.1"/>
    </source>
</evidence>
<evidence type="ECO:0000256" key="6">
    <source>
        <dbReference type="SAM" id="Phobius"/>
    </source>
</evidence>
<feature type="transmembrane region" description="Helical" evidence="6">
    <location>
        <begin position="233"/>
        <end position="253"/>
    </location>
</feature>
<evidence type="ECO:0000256" key="5">
    <source>
        <dbReference type="ARBA" id="ARBA00023136"/>
    </source>
</evidence>
<dbReference type="Proteomes" id="UP000650511">
    <property type="component" value="Unassembled WGS sequence"/>
</dbReference>
<keyword evidence="3 6" id="KW-0812">Transmembrane</keyword>
<evidence type="ECO:0000313" key="8">
    <source>
        <dbReference type="Proteomes" id="UP000650511"/>
    </source>
</evidence>
<evidence type="ECO:0000256" key="2">
    <source>
        <dbReference type="ARBA" id="ARBA00022475"/>
    </source>
</evidence>
<feature type="transmembrane region" description="Helical" evidence="6">
    <location>
        <begin position="119"/>
        <end position="142"/>
    </location>
</feature>
<dbReference type="OrthoDB" id="3209118at2"/>
<reference evidence="7" key="2">
    <citation type="submission" date="2020-09" db="EMBL/GenBank/DDBJ databases">
        <authorList>
            <person name="Sun Q."/>
            <person name="Zhou Y."/>
        </authorList>
    </citation>
    <scope>NUCLEOTIDE SEQUENCE</scope>
    <source>
        <strain evidence="7">CGMCC 1.14988</strain>
    </source>
</reference>
<keyword evidence="5 6" id="KW-0472">Membrane</keyword>
<keyword evidence="2" id="KW-1003">Cell membrane</keyword>
<comment type="caution">
    <text evidence="7">The sequence shown here is derived from an EMBL/GenBank/DDBJ whole genome shotgun (WGS) entry which is preliminary data.</text>
</comment>
<keyword evidence="4 6" id="KW-1133">Transmembrane helix</keyword>
<dbReference type="EMBL" id="BMHA01000001">
    <property type="protein sequence ID" value="GGI03481.1"/>
    <property type="molecule type" value="Genomic_DNA"/>
</dbReference>
<evidence type="ECO:0000256" key="1">
    <source>
        <dbReference type="ARBA" id="ARBA00004651"/>
    </source>
</evidence>
<accession>A0A8J3A5E2</accession>
<comment type="subcellular location">
    <subcellularLocation>
        <location evidence="1">Cell membrane</location>
        <topology evidence="1">Multi-pass membrane protein</topology>
    </subcellularLocation>
</comment>
<organism evidence="7 8">
    <name type="scientific">Egicoccus halophilus</name>
    <dbReference type="NCBI Taxonomy" id="1670830"/>
    <lineage>
        <taxon>Bacteria</taxon>
        <taxon>Bacillati</taxon>
        <taxon>Actinomycetota</taxon>
        <taxon>Nitriliruptoria</taxon>
        <taxon>Egicoccales</taxon>
        <taxon>Egicoccaceae</taxon>
        <taxon>Egicoccus</taxon>
    </lineage>
</organism>
<proteinExistence type="predicted"/>
<dbReference type="InterPro" id="IPR017039">
    <property type="entry name" value="Virul_fac_BrkB"/>
</dbReference>
<dbReference type="PANTHER" id="PTHR30213">
    <property type="entry name" value="INNER MEMBRANE PROTEIN YHJD"/>
    <property type="match status" value="1"/>
</dbReference>
<name>A0A8J3A5E2_9ACTN</name>
<feature type="transmembrane region" description="Helical" evidence="6">
    <location>
        <begin position="154"/>
        <end position="181"/>
    </location>
</feature>
<evidence type="ECO:0000256" key="3">
    <source>
        <dbReference type="ARBA" id="ARBA00022692"/>
    </source>
</evidence>
<evidence type="ECO:0000256" key="4">
    <source>
        <dbReference type="ARBA" id="ARBA00022989"/>
    </source>
</evidence>
<reference evidence="7" key="1">
    <citation type="journal article" date="2014" name="Int. J. Syst. Evol. Microbiol.">
        <title>Complete genome sequence of Corynebacterium casei LMG S-19264T (=DSM 44701T), isolated from a smear-ripened cheese.</title>
        <authorList>
            <consortium name="US DOE Joint Genome Institute (JGI-PGF)"/>
            <person name="Walter F."/>
            <person name="Albersmeier A."/>
            <person name="Kalinowski J."/>
            <person name="Ruckert C."/>
        </authorList>
    </citation>
    <scope>NUCLEOTIDE SEQUENCE</scope>
    <source>
        <strain evidence="7">CGMCC 1.14988</strain>
    </source>
</reference>
<keyword evidence="8" id="KW-1185">Reference proteome</keyword>
<feature type="transmembrane region" description="Helical" evidence="6">
    <location>
        <begin position="201"/>
        <end position="221"/>
    </location>
</feature>
<gene>
    <name evidence="7" type="ORF">GCM10011354_04260</name>
</gene>
<dbReference type="PANTHER" id="PTHR30213:SF0">
    <property type="entry name" value="UPF0761 MEMBRANE PROTEIN YIHY"/>
    <property type="match status" value="1"/>
</dbReference>
<feature type="transmembrane region" description="Helical" evidence="6">
    <location>
        <begin position="44"/>
        <end position="66"/>
    </location>
</feature>
<dbReference type="AlphaFoldDB" id="A0A8J3A5E2"/>
<dbReference type="RefSeq" id="WP_130648440.1">
    <property type="nucleotide sequence ID" value="NZ_BMHA01000001.1"/>
</dbReference>
<sequence length="310" mass="33083">MPMHPLSHRLLDSTPRRLRPGVDFAVATAERAGRERLPGLAAEIAFWTVLSLPSLLFTVLAVGTLVGDAIADDWRQTLVDRLVEVASVALTADTLQTVLRPLLEGLVEEGGFGLASFGFLTTLWVASRAVKVVLNLLAIVYNRPGTRPAWKTRLLGLALTVGALAAGIVLLPLLLAGPNFGEQLDDWLGDGALNLAEVWRVGYWPATVVTAALAIALLYHLGVPGHTSWLRDLPGAVVATLGWLLGSAALRLYGTWVVDGDSAYGPLAGPIVGLLWLWVTGFAVLFGATLNAQIEHQWPPGGESRSEDET</sequence>
<feature type="transmembrane region" description="Helical" evidence="6">
    <location>
        <begin position="273"/>
        <end position="292"/>
    </location>
</feature>
<dbReference type="GO" id="GO:0005886">
    <property type="term" value="C:plasma membrane"/>
    <property type="evidence" value="ECO:0007669"/>
    <property type="project" value="UniProtKB-SubCell"/>
</dbReference>
<evidence type="ECO:0008006" key="9">
    <source>
        <dbReference type="Google" id="ProtNLM"/>
    </source>
</evidence>